<dbReference type="Gene3D" id="3.40.50.1820">
    <property type="entry name" value="alpha/beta hydrolase"/>
    <property type="match status" value="1"/>
</dbReference>
<feature type="domain" description="Dienelactone hydrolase" evidence="2">
    <location>
        <begin position="31"/>
        <end position="212"/>
    </location>
</feature>
<dbReference type="InterPro" id="IPR029058">
    <property type="entry name" value="AB_hydrolase_fold"/>
</dbReference>
<keyword evidence="3" id="KW-0378">Hydrolase</keyword>
<organism evidence="3 4">
    <name type="scientific">Actinomadura hallensis</name>
    <dbReference type="NCBI Taxonomy" id="337895"/>
    <lineage>
        <taxon>Bacteria</taxon>
        <taxon>Bacillati</taxon>
        <taxon>Actinomycetota</taxon>
        <taxon>Actinomycetes</taxon>
        <taxon>Streptosporangiales</taxon>
        <taxon>Thermomonosporaceae</taxon>
        <taxon>Actinomadura</taxon>
    </lineage>
</organism>
<accession>A0A543I8L2</accession>
<comment type="similarity">
    <text evidence="1">Belongs to the AB hydrolase superfamily.</text>
</comment>
<dbReference type="InterPro" id="IPR002925">
    <property type="entry name" value="Dienelactn_hydro"/>
</dbReference>
<dbReference type="SUPFAM" id="SSF53474">
    <property type="entry name" value="alpha/beta-Hydrolases"/>
    <property type="match status" value="1"/>
</dbReference>
<dbReference type="GO" id="GO:0016787">
    <property type="term" value="F:hydrolase activity"/>
    <property type="evidence" value="ECO:0007669"/>
    <property type="project" value="UniProtKB-KW"/>
</dbReference>
<protein>
    <submittedName>
        <fullName evidence="3">Dienelactone hydrolase</fullName>
    </submittedName>
</protein>
<evidence type="ECO:0000259" key="2">
    <source>
        <dbReference type="Pfam" id="PF01738"/>
    </source>
</evidence>
<dbReference type="AlphaFoldDB" id="A0A543I8L2"/>
<sequence length="232" mass="23966">MGAGRRGSPRGMNIADVTIDLADASLPGDLALPDDPAGVVLFAHGSGSSRHSPRNRAVAAGLNDAGIGTLLIDLLTEEEGRADAVTGELRFDIELLTGRLVGAIDWLASAPPTADYPVGLFGASTGAAAALAAAARRPERVTAVVSRGGRPDLAGDALERVAAPVLLIVGARDPQVLRLNDDAAGRLRSAEHKLEIVPHASHLFEEPGALDQVTAMAARWFGRYLGRPAPVS</sequence>
<keyword evidence="4" id="KW-1185">Reference proteome</keyword>
<gene>
    <name evidence="3" type="ORF">FHX41_0504</name>
</gene>
<evidence type="ECO:0000313" key="3">
    <source>
        <dbReference type="EMBL" id="TQM66907.1"/>
    </source>
</evidence>
<comment type="caution">
    <text evidence="3">The sequence shown here is derived from an EMBL/GenBank/DDBJ whole genome shotgun (WGS) entry which is preliminary data.</text>
</comment>
<dbReference type="InterPro" id="IPR050261">
    <property type="entry name" value="FrsA_esterase"/>
</dbReference>
<dbReference type="PANTHER" id="PTHR22946">
    <property type="entry name" value="DIENELACTONE HYDROLASE DOMAIN-CONTAINING PROTEIN-RELATED"/>
    <property type="match status" value="1"/>
</dbReference>
<proteinExistence type="inferred from homology"/>
<evidence type="ECO:0000256" key="1">
    <source>
        <dbReference type="ARBA" id="ARBA00008645"/>
    </source>
</evidence>
<dbReference type="EMBL" id="VFPO01000001">
    <property type="protein sequence ID" value="TQM66907.1"/>
    <property type="molecule type" value="Genomic_DNA"/>
</dbReference>
<dbReference type="Pfam" id="PF01738">
    <property type="entry name" value="DLH"/>
    <property type="match status" value="1"/>
</dbReference>
<dbReference type="Proteomes" id="UP000316706">
    <property type="component" value="Unassembled WGS sequence"/>
</dbReference>
<name>A0A543I8L2_9ACTN</name>
<reference evidence="3 4" key="1">
    <citation type="submission" date="2019-06" db="EMBL/GenBank/DDBJ databases">
        <title>Sequencing the genomes of 1000 actinobacteria strains.</title>
        <authorList>
            <person name="Klenk H.-P."/>
        </authorList>
    </citation>
    <scope>NUCLEOTIDE SEQUENCE [LARGE SCALE GENOMIC DNA]</scope>
    <source>
        <strain evidence="3 4">DSM 45043</strain>
    </source>
</reference>
<evidence type="ECO:0000313" key="4">
    <source>
        <dbReference type="Proteomes" id="UP000316706"/>
    </source>
</evidence>